<evidence type="ECO:0000256" key="5">
    <source>
        <dbReference type="HAMAP-Rule" id="MF_00150"/>
    </source>
</evidence>
<accession>A0ABT4DDA5</accession>
<evidence type="ECO:0000256" key="6">
    <source>
        <dbReference type="PROSITE-ProRule" id="PRU10010"/>
    </source>
</evidence>
<dbReference type="InterPro" id="IPR023013">
    <property type="entry name" value="AGPR_AS"/>
</dbReference>
<keyword evidence="9" id="KW-1185">Reference proteome</keyword>
<comment type="pathway">
    <text evidence="5">Amino-acid biosynthesis; L-arginine biosynthesis; N(2)-acetyl-L-ornithine from L-glutamate: step 3/4.</text>
</comment>
<protein>
    <recommendedName>
        <fullName evidence="5">N-acetyl-gamma-glutamyl-phosphate reductase</fullName>
        <shortName evidence="5">AGPR</shortName>
        <ecNumber evidence="5">1.2.1.38</ecNumber>
    </recommendedName>
    <alternativeName>
        <fullName evidence="5">N-acetyl-glutamate semialdehyde dehydrogenase</fullName>
        <shortName evidence="5">NAGSA dehydrogenase</shortName>
    </alternativeName>
</protein>
<organism evidence="8 9">
    <name type="scientific">Clostridium brassicae</name>
    <dbReference type="NCBI Taxonomy" id="2999072"/>
    <lineage>
        <taxon>Bacteria</taxon>
        <taxon>Bacillati</taxon>
        <taxon>Bacillota</taxon>
        <taxon>Clostridia</taxon>
        <taxon>Eubacteriales</taxon>
        <taxon>Clostridiaceae</taxon>
        <taxon>Clostridium</taxon>
    </lineage>
</organism>
<dbReference type="CDD" id="cd23934">
    <property type="entry name" value="AGPR_1_C"/>
    <property type="match status" value="1"/>
</dbReference>
<dbReference type="InterPro" id="IPR050085">
    <property type="entry name" value="AGPR"/>
</dbReference>
<comment type="catalytic activity">
    <reaction evidence="5">
        <text>N-acetyl-L-glutamate 5-semialdehyde + phosphate + NADP(+) = N-acetyl-L-glutamyl 5-phosphate + NADPH + H(+)</text>
        <dbReference type="Rhea" id="RHEA:21588"/>
        <dbReference type="ChEBI" id="CHEBI:15378"/>
        <dbReference type="ChEBI" id="CHEBI:29123"/>
        <dbReference type="ChEBI" id="CHEBI:43474"/>
        <dbReference type="ChEBI" id="CHEBI:57783"/>
        <dbReference type="ChEBI" id="CHEBI:57936"/>
        <dbReference type="ChEBI" id="CHEBI:58349"/>
        <dbReference type="EC" id="1.2.1.38"/>
    </reaction>
</comment>
<dbReference type="InterPro" id="IPR000706">
    <property type="entry name" value="AGPR_type-1"/>
</dbReference>
<gene>
    <name evidence="5 8" type="primary">argC</name>
    <name evidence="8" type="ORF">OW729_16885</name>
</gene>
<keyword evidence="2 5" id="KW-0028">Amino-acid biosynthesis</keyword>
<dbReference type="SUPFAM" id="SSF51735">
    <property type="entry name" value="NAD(P)-binding Rossmann-fold domains"/>
    <property type="match status" value="1"/>
</dbReference>
<comment type="function">
    <text evidence="5">Catalyzes the NADPH-dependent reduction of N-acetyl-5-glutamyl phosphate to yield N-acetyl-L-glutamate 5-semialdehyde.</text>
</comment>
<dbReference type="NCBIfam" id="TIGR01850">
    <property type="entry name" value="argC"/>
    <property type="match status" value="1"/>
</dbReference>
<reference evidence="8" key="1">
    <citation type="submission" date="2022-12" db="EMBL/GenBank/DDBJ databases">
        <title>Clostridium sp. nov., isolated from industrial wastewater.</title>
        <authorList>
            <person name="Jiayan W."/>
        </authorList>
    </citation>
    <scope>NUCLEOTIDE SEQUENCE</scope>
    <source>
        <strain evidence="8">ZC22-4</strain>
    </source>
</reference>
<dbReference type="Proteomes" id="UP001144612">
    <property type="component" value="Unassembled WGS sequence"/>
</dbReference>
<evidence type="ECO:0000259" key="7">
    <source>
        <dbReference type="SMART" id="SM00859"/>
    </source>
</evidence>
<evidence type="ECO:0000256" key="1">
    <source>
        <dbReference type="ARBA" id="ARBA00022571"/>
    </source>
</evidence>
<name>A0ABT4DDA5_9CLOT</name>
<dbReference type="PANTHER" id="PTHR32338:SF10">
    <property type="entry name" value="N-ACETYL-GAMMA-GLUTAMYL-PHOSPHATE REDUCTASE, CHLOROPLASTIC-RELATED"/>
    <property type="match status" value="1"/>
</dbReference>
<keyword evidence="4 5" id="KW-0560">Oxidoreductase</keyword>
<evidence type="ECO:0000313" key="8">
    <source>
        <dbReference type="EMBL" id="MCY6960295.1"/>
    </source>
</evidence>
<comment type="subcellular location">
    <subcellularLocation>
        <location evidence="5">Cytoplasm</location>
    </subcellularLocation>
</comment>
<proteinExistence type="inferred from homology"/>
<dbReference type="InterPro" id="IPR036291">
    <property type="entry name" value="NAD(P)-bd_dom_sf"/>
</dbReference>
<keyword evidence="3 5" id="KW-0521">NADP</keyword>
<dbReference type="SMART" id="SM00859">
    <property type="entry name" value="Semialdhyde_dh"/>
    <property type="match status" value="1"/>
</dbReference>
<dbReference type="Gene3D" id="3.40.50.720">
    <property type="entry name" value="NAD(P)-binding Rossmann-like Domain"/>
    <property type="match status" value="1"/>
</dbReference>
<sequence length="345" mass="38564">MRQVGVIGASGYVGQQLIWFLNNSKYVNVRFMATYNYANQGFSEIYNSYYGFIEEKCISIQDAEDRLEEIEVVFLALPHGKSFHIVQKALEKGVKVIDLGADFRFDSYETYEKWYGVKHEAYNLLEDAVYGLSEINREKIKKANLVGNPGCYTTASILALYPILKSGIIDSKSIIIDGKSGVSGAGKAMNISSLFVECNESIKAYGVASHRHTPEIEQELSKASGKDVNLVFTPHLIPMNRGIMCTCYGKLKGNASQEKLYQIYNDLYGKEKFIRVIEKIPETKNVRGSNLCDIAIRVDKRTNTVIVISVIDNLIKGAAGQAIQNMNLMLGLREEEGIEILPVQI</sequence>
<dbReference type="InterPro" id="IPR058924">
    <property type="entry name" value="AGPR_dimerisation_dom"/>
</dbReference>
<keyword evidence="5" id="KW-0963">Cytoplasm</keyword>
<dbReference type="PROSITE" id="PS01224">
    <property type="entry name" value="ARGC"/>
    <property type="match status" value="1"/>
</dbReference>
<dbReference type="EMBL" id="JAPQFJ010000024">
    <property type="protein sequence ID" value="MCY6960295.1"/>
    <property type="molecule type" value="Genomic_DNA"/>
</dbReference>
<dbReference type="CDD" id="cd17895">
    <property type="entry name" value="AGPR_1_N"/>
    <property type="match status" value="1"/>
</dbReference>
<dbReference type="PANTHER" id="PTHR32338">
    <property type="entry name" value="N-ACETYL-GAMMA-GLUTAMYL-PHOSPHATE REDUCTASE, CHLOROPLASTIC-RELATED-RELATED"/>
    <property type="match status" value="1"/>
</dbReference>
<evidence type="ECO:0000256" key="4">
    <source>
        <dbReference type="ARBA" id="ARBA00023002"/>
    </source>
</evidence>
<comment type="caution">
    <text evidence="8">The sequence shown here is derived from an EMBL/GenBank/DDBJ whole genome shotgun (WGS) entry which is preliminary data.</text>
</comment>
<dbReference type="SUPFAM" id="SSF55347">
    <property type="entry name" value="Glyceraldehyde-3-phosphate dehydrogenase-like, C-terminal domain"/>
    <property type="match status" value="1"/>
</dbReference>
<dbReference type="Pfam" id="PF22698">
    <property type="entry name" value="Semialdhyde_dhC_1"/>
    <property type="match status" value="1"/>
</dbReference>
<keyword evidence="1 5" id="KW-0055">Arginine biosynthesis</keyword>
<evidence type="ECO:0000313" key="9">
    <source>
        <dbReference type="Proteomes" id="UP001144612"/>
    </source>
</evidence>
<dbReference type="HAMAP" id="MF_00150">
    <property type="entry name" value="ArgC_type1"/>
    <property type="match status" value="1"/>
</dbReference>
<evidence type="ECO:0000256" key="3">
    <source>
        <dbReference type="ARBA" id="ARBA00022857"/>
    </source>
</evidence>
<dbReference type="Gene3D" id="3.30.360.10">
    <property type="entry name" value="Dihydrodipicolinate Reductase, domain 2"/>
    <property type="match status" value="1"/>
</dbReference>
<dbReference type="Pfam" id="PF01118">
    <property type="entry name" value="Semialdhyde_dh"/>
    <property type="match status" value="1"/>
</dbReference>
<feature type="active site" evidence="5 6">
    <location>
        <position position="151"/>
    </location>
</feature>
<feature type="domain" description="Semialdehyde dehydrogenase NAD-binding" evidence="7">
    <location>
        <begin position="3"/>
        <end position="143"/>
    </location>
</feature>
<dbReference type="GO" id="GO:0003942">
    <property type="term" value="F:N-acetyl-gamma-glutamyl-phosphate reductase activity"/>
    <property type="evidence" value="ECO:0007669"/>
    <property type="project" value="UniProtKB-EC"/>
</dbReference>
<dbReference type="EC" id="1.2.1.38" evidence="5"/>
<comment type="similarity">
    <text evidence="5">Belongs to the NAGSA dehydrogenase family. Type 1 subfamily.</text>
</comment>
<dbReference type="InterPro" id="IPR000534">
    <property type="entry name" value="Semialdehyde_DH_NAD-bd"/>
</dbReference>
<evidence type="ECO:0000256" key="2">
    <source>
        <dbReference type="ARBA" id="ARBA00022605"/>
    </source>
</evidence>
<dbReference type="RefSeq" id="WP_268062732.1">
    <property type="nucleotide sequence ID" value="NZ_JAPQFJ010000024.1"/>
</dbReference>